<feature type="region of interest" description="Disordered" evidence="1">
    <location>
        <begin position="1"/>
        <end position="54"/>
    </location>
</feature>
<dbReference type="Proteomes" id="UP001597244">
    <property type="component" value="Unassembled WGS sequence"/>
</dbReference>
<feature type="compositionally biased region" description="Basic and acidic residues" evidence="1">
    <location>
        <begin position="1"/>
        <end position="15"/>
    </location>
</feature>
<keyword evidence="2" id="KW-1133">Transmembrane helix</keyword>
<protein>
    <submittedName>
        <fullName evidence="3">Uncharacterized protein</fullName>
    </submittedName>
</protein>
<keyword evidence="4" id="KW-1185">Reference proteome</keyword>
<dbReference type="EMBL" id="JBHTOF010000027">
    <property type="protein sequence ID" value="MFD1465230.1"/>
    <property type="molecule type" value="Genomic_DNA"/>
</dbReference>
<proteinExistence type="predicted"/>
<feature type="transmembrane region" description="Helical" evidence="2">
    <location>
        <begin position="63"/>
        <end position="83"/>
    </location>
</feature>
<name>A0ABW4DKM0_9LACO</name>
<evidence type="ECO:0000256" key="1">
    <source>
        <dbReference type="SAM" id="MobiDB-lite"/>
    </source>
</evidence>
<keyword evidence="2" id="KW-0812">Transmembrane</keyword>
<organism evidence="3 4">
    <name type="scientific">Lapidilactobacillus mulanensis</name>
    <dbReference type="NCBI Taxonomy" id="2485999"/>
    <lineage>
        <taxon>Bacteria</taxon>
        <taxon>Bacillati</taxon>
        <taxon>Bacillota</taxon>
        <taxon>Bacilli</taxon>
        <taxon>Lactobacillales</taxon>
        <taxon>Lactobacillaceae</taxon>
        <taxon>Lapidilactobacillus</taxon>
    </lineage>
</organism>
<keyword evidence="2" id="KW-0472">Membrane</keyword>
<reference evidence="4" key="1">
    <citation type="journal article" date="2019" name="Int. J. Syst. Evol. Microbiol.">
        <title>The Global Catalogue of Microorganisms (GCM) 10K type strain sequencing project: providing services to taxonomists for standard genome sequencing and annotation.</title>
        <authorList>
            <consortium name="The Broad Institute Genomics Platform"/>
            <consortium name="The Broad Institute Genome Sequencing Center for Infectious Disease"/>
            <person name="Wu L."/>
            <person name="Ma J."/>
        </authorList>
    </citation>
    <scope>NUCLEOTIDE SEQUENCE [LARGE SCALE GENOMIC DNA]</scope>
    <source>
        <strain evidence="4">CCM 8951</strain>
    </source>
</reference>
<feature type="compositionally biased region" description="Basic and acidic residues" evidence="1">
    <location>
        <begin position="44"/>
        <end position="53"/>
    </location>
</feature>
<evidence type="ECO:0000313" key="4">
    <source>
        <dbReference type="Proteomes" id="UP001597244"/>
    </source>
</evidence>
<comment type="caution">
    <text evidence="3">The sequence shown here is derived from an EMBL/GenBank/DDBJ whole genome shotgun (WGS) entry which is preliminary data.</text>
</comment>
<accession>A0ABW4DKM0</accession>
<evidence type="ECO:0000256" key="2">
    <source>
        <dbReference type="SAM" id="Phobius"/>
    </source>
</evidence>
<evidence type="ECO:0000313" key="3">
    <source>
        <dbReference type="EMBL" id="MFD1465230.1"/>
    </source>
</evidence>
<dbReference type="RefSeq" id="WP_125578203.1">
    <property type="nucleotide sequence ID" value="NZ_JBHTOF010000027.1"/>
</dbReference>
<gene>
    <name evidence="3" type="ORF">ACFQ4L_03890</name>
</gene>
<sequence>MKDNREPDTIIETRKSGGLAAEPNEPQQPENEPHLSRVARKQAQRTESEDPKSVRHPLMRRRLNWAIAAVVLLIVVVYLVLFFV</sequence>